<keyword evidence="3" id="KW-1185">Reference proteome</keyword>
<dbReference type="EMBL" id="JACHLZ010000001">
    <property type="protein sequence ID" value="MBB5830745.1"/>
    <property type="molecule type" value="Genomic_DNA"/>
</dbReference>
<feature type="transmembrane region" description="Helical" evidence="1">
    <location>
        <begin position="24"/>
        <end position="41"/>
    </location>
</feature>
<accession>A0A841ABL1</accession>
<evidence type="ECO:0000313" key="2">
    <source>
        <dbReference type="EMBL" id="MBB5830745.1"/>
    </source>
</evidence>
<dbReference type="AlphaFoldDB" id="A0A841ABL1"/>
<organism evidence="2 3">
    <name type="scientific">Brachybacterium aquaticum</name>
    <dbReference type="NCBI Taxonomy" id="1432564"/>
    <lineage>
        <taxon>Bacteria</taxon>
        <taxon>Bacillati</taxon>
        <taxon>Actinomycetota</taxon>
        <taxon>Actinomycetes</taxon>
        <taxon>Micrococcales</taxon>
        <taxon>Dermabacteraceae</taxon>
        <taxon>Brachybacterium</taxon>
    </lineage>
</organism>
<keyword evidence="1" id="KW-1133">Transmembrane helix</keyword>
<evidence type="ECO:0000313" key="3">
    <source>
        <dbReference type="Proteomes" id="UP000588158"/>
    </source>
</evidence>
<comment type="caution">
    <text evidence="2">The sequence shown here is derived from an EMBL/GenBank/DDBJ whole genome shotgun (WGS) entry which is preliminary data.</text>
</comment>
<proteinExistence type="predicted"/>
<dbReference type="Proteomes" id="UP000588158">
    <property type="component" value="Unassembled WGS sequence"/>
</dbReference>
<name>A0A841ABL1_9MICO</name>
<keyword evidence="1" id="KW-0472">Membrane</keyword>
<reference evidence="2 3" key="1">
    <citation type="submission" date="2020-08" db="EMBL/GenBank/DDBJ databases">
        <title>Sequencing the genomes of 1000 actinobacteria strains.</title>
        <authorList>
            <person name="Klenk H.-P."/>
        </authorList>
    </citation>
    <scope>NUCLEOTIDE SEQUENCE [LARGE SCALE GENOMIC DNA]</scope>
    <source>
        <strain evidence="2 3">DSM 28796</strain>
    </source>
</reference>
<keyword evidence="1" id="KW-0812">Transmembrane</keyword>
<feature type="transmembrane region" description="Helical" evidence="1">
    <location>
        <begin position="53"/>
        <end position="72"/>
    </location>
</feature>
<evidence type="ECO:0000256" key="1">
    <source>
        <dbReference type="SAM" id="Phobius"/>
    </source>
</evidence>
<sequence length="73" mass="7270">MLVLGLGAAAIALGLPLSEADLRILILVAALPSAANAAMLAERLGANSARIAVVILQSTVVGLFTFTALASVL</sequence>
<protein>
    <submittedName>
        <fullName evidence="2">Putative permease</fullName>
    </submittedName>
</protein>
<gene>
    <name evidence="2" type="ORF">HNR70_000558</name>
</gene>
<dbReference type="RefSeq" id="WP_221421081.1">
    <property type="nucleotide sequence ID" value="NZ_JACHLZ010000001.1"/>
</dbReference>